<comment type="similarity">
    <text evidence="1">Belongs to the glycosyltransferase 90 family.</text>
</comment>
<dbReference type="GO" id="GO:0016740">
    <property type="term" value="F:transferase activity"/>
    <property type="evidence" value="ECO:0007669"/>
    <property type="project" value="UniProtKB-KW"/>
</dbReference>
<keyword evidence="5" id="KW-1185">Reference proteome</keyword>
<evidence type="ECO:0000313" key="4">
    <source>
        <dbReference type="EMBL" id="KOO25190.1"/>
    </source>
</evidence>
<dbReference type="InterPro" id="IPR051091">
    <property type="entry name" value="O-Glucosyltr/Glycosyltrsf_90"/>
</dbReference>
<feature type="domain" description="Glycosyl transferase CAP10" evidence="3">
    <location>
        <begin position="94"/>
        <end position="347"/>
    </location>
</feature>
<name>A0A0M0JFG2_9EUKA</name>
<protein>
    <recommendedName>
        <fullName evidence="3">Glycosyl transferase CAP10 domain-containing protein</fullName>
    </recommendedName>
</protein>
<evidence type="ECO:0000256" key="1">
    <source>
        <dbReference type="ARBA" id="ARBA00010118"/>
    </source>
</evidence>
<accession>A0A0M0JFG2</accession>
<sequence>MSASPSRPNCPLPPALIAGLKSDLAAFKPRSITREAFKAAQQNDHRIRENDITAMFGIYNNTLHWLQPDAHPRPRNPQLYALADDLRAILGMHRVPDVEFMLNVDDYPKAQGKAHGVPVPLFSFTKRETRDASTGRTSSLDFDVLVPSGAFRMGYYDARLMGRLPGLPGPPAAWEAKFPWEAKLAKAYFRGTPYCGIHRFGRCSRYVLPRLAHEGRAPLLDVGLVEYEPSHDSERHLNRSLAPLTKAPREPPEAMGRYKWLLHLDGHSYSARLQNLLLTNAAVLKQQSMYVEYYYRALQPWEHYIPFYVTAHDDIVEVLQNRHTMQQCLGVIGMLPIRQQCRLVASAAVDGLSFAVTTICNVF</sequence>
<comment type="caution">
    <text evidence="4">The sequence shown here is derived from an EMBL/GenBank/DDBJ whole genome shotgun (WGS) entry which is preliminary data.</text>
</comment>
<dbReference type="Pfam" id="PF05686">
    <property type="entry name" value="Glyco_transf_90"/>
    <property type="match status" value="1"/>
</dbReference>
<dbReference type="PANTHER" id="PTHR12203">
    <property type="entry name" value="KDEL LYS-ASP-GLU-LEU CONTAINING - RELATED"/>
    <property type="match status" value="1"/>
</dbReference>
<dbReference type="SMART" id="SM00672">
    <property type="entry name" value="CAP10"/>
    <property type="match status" value="1"/>
</dbReference>
<dbReference type="EMBL" id="JWZX01003009">
    <property type="protein sequence ID" value="KOO25190.1"/>
    <property type="molecule type" value="Genomic_DNA"/>
</dbReference>
<dbReference type="PANTHER" id="PTHR12203:SF35">
    <property type="entry name" value="PROTEIN O-GLUCOSYLTRANSFERASE 1"/>
    <property type="match status" value="1"/>
</dbReference>
<dbReference type="OrthoDB" id="541052at2759"/>
<evidence type="ECO:0000256" key="2">
    <source>
        <dbReference type="ARBA" id="ARBA00022679"/>
    </source>
</evidence>
<evidence type="ECO:0000259" key="3">
    <source>
        <dbReference type="SMART" id="SM00672"/>
    </source>
</evidence>
<gene>
    <name evidence="4" type="ORF">Ctob_010362</name>
</gene>
<dbReference type="InterPro" id="IPR006598">
    <property type="entry name" value="CAP10"/>
</dbReference>
<proteinExistence type="inferred from homology"/>
<dbReference type="Proteomes" id="UP000037460">
    <property type="component" value="Unassembled WGS sequence"/>
</dbReference>
<keyword evidence="2" id="KW-0808">Transferase</keyword>
<reference evidence="5" key="1">
    <citation type="journal article" date="2015" name="PLoS Genet.">
        <title>Genome Sequence and Transcriptome Analyses of Chrysochromulina tobin: Metabolic Tools for Enhanced Algal Fitness in the Prominent Order Prymnesiales (Haptophyceae).</title>
        <authorList>
            <person name="Hovde B.T."/>
            <person name="Deodato C.R."/>
            <person name="Hunsperger H.M."/>
            <person name="Ryken S.A."/>
            <person name="Yost W."/>
            <person name="Jha R.K."/>
            <person name="Patterson J."/>
            <person name="Monnat R.J. Jr."/>
            <person name="Barlow S.B."/>
            <person name="Starkenburg S.R."/>
            <person name="Cattolico R.A."/>
        </authorList>
    </citation>
    <scope>NUCLEOTIDE SEQUENCE</scope>
    <source>
        <strain evidence="5">CCMP291</strain>
    </source>
</reference>
<evidence type="ECO:0000313" key="5">
    <source>
        <dbReference type="Proteomes" id="UP000037460"/>
    </source>
</evidence>
<organism evidence="4 5">
    <name type="scientific">Chrysochromulina tobinii</name>
    <dbReference type="NCBI Taxonomy" id="1460289"/>
    <lineage>
        <taxon>Eukaryota</taxon>
        <taxon>Haptista</taxon>
        <taxon>Haptophyta</taxon>
        <taxon>Prymnesiophyceae</taxon>
        <taxon>Prymnesiales</taxon>
        <taxon>Chrysochromulinaceae</taxon>
        <taxon>Chrysochromulina</taxon>
    </lineage>
</organism>
<dbReference type="AlphaFoldDB" id="A0A0M0JFG2"/>